<dbReference type="Proteomes" id="UP000565441">
    <property type="component" value="Unassembled WGS sequence"/>
</dbReference>
<comment type="caution">
    <text evidence="1">The sequence shown here is derived from an EMBL/GenBank/DDBJ whole genome shotgun (WGS) entry which is preliminary data.</text>
</comment>
<reference evidence="1 2" key="1">
    <citation type="journal article" date="2020" name="ISME J.">
        <title>Uncovering the hidden diversity of litter-decomposition mechanisms in mushroom-forming fungi.</title>
        <authorList>
            <person name="Floudas D."/>
            <person name="Bentzer J."/>
            <person name="Ahren D."/>
            <person name="Johansson T."/>
            <person name="Persson P."/>
            <person name="Tunlid A."/>
        </authorList>
    </citation>
    <scope>NUCLEOTIDE SEQUENCE [LARGE SCALE GENOMIC DNA]</scope>
    <source>
        <strain evidence="1 2">CBS 661.87</strain>
    </source>
</reference>
<gene>
    <name evidence="1" type="ORF">D9615_002182</name>
</gene>
<dbReference type="AlphaFoldDB" id="A0A8H5M9W1"/>
<protein>
    <submittedName>
        <fullName evidence="1">Uncharacterized protein</fullName>
    </submittedName>
</protein>
<dbReference type="OrthoDB" id="2931579at2759"/>
<evidence type="ECO:0000313" key="1">
    <source>
        <dbReference type="EMBL" id="KAF5386094.1"/>
    </source>
</evidence>
<accession>A0A8H5M9W1</accession>
<proteinExistence type="predicted"/>
<name>A0A8H5M9W1_9AGAR</name>
<evidence type="ECO:0000313" key="2">
    <source>
        <dbReference type="Proteomes" id="UP000565441"/>
    </source>
</evidence>
<sequence length="676" mass="75052">MAPSRSQLPQKAQNTGGSDSRYACVQEFFGYKPRELTASFGATESTSTNAPGPFTKHLDEKLRLRRVFKLPSIPSDLAQVAQEALDGYPPGELPPINRQFPTPEARQNAIAHSGEGDMVSEKGVENSYAMTTARYCSTVAGTLVFRLSEWSSGSLKWRLEPIHAPRKNPRNKALADGYLNLVKDDATKKRSETPSSLHGLVDTFPVLSSFEFKNLNFADKKKVFEEIPSRFSNDWFPWEGCELGEACRTTHIDVGVNRCPMGWDAEKSPCPSFKTARRANSTRSYGPLPEVNSNFGQWALERGYPVGARYILQQAWTQAVLHDATFLVINAGNIEIIGIRDRQNQTLYVSDAIGVPNCKNYGQIHTGLYIAAVLDAGDRALQLRRSKPESWDVESGIDAEKILDLTRCDKKTALKVLWTQATTRAWLKVSPARDTIVHHPYAKDSLYQRLHLKGSPPPLADTDTLIKVAAHDTVRGSLTVCSGTLEIPGAVLKRSHTKITLIIKSALNRSDEVSRLTKEYQAYLAFNDAGVTGIPKVVGFFGYSGDDPYKTYTALVLEDVGQSLEELKEEVGDPSISREQLADYLHGNLTERSLMFKTNGAGKPRPLCHTEVSIVGFSNAVRLPSDPGQREKLTKEELATLQRLWTNPLKRKEPVLRLHPIPKKNKNSGVDTRNAY</sequence>
<dbReference type="EMBL" id="JAACJP010000003">
    <property type="protein sequence ID" value="KAF5386094.1"/>
    <property type="molecule type" value="Genomic_DNA"/>
</dbReference>
<organism evidence="1 2">
    <name type="scientific">Tricholomella constricta</name>
    <dbReference type="NCBI Taxonomy" id="117010"/>
    <lineage>
        <taxon>Eukaryota</taxon>
        <taxon>Fungi</taxon>
        <taxon>Dikarya</taxon>
        <taxon>Basidiomycota</taxon>
        <taxon>Agaricomycotina</taxon>
        <taxon>Agaricomycetes</taxon>
        <taxon>Agaricomycetidae</taxon>
        <taxon>Agaricales</taxon>
        <taxon>Tricholomatineae</taxon>
        <taxon>Lyophyllaceae</taxon>
        <taxon>Tricholomella</taxon>
    </lineage>
</organism>
<keyword evidence="2" id="KW-1185">Reference proteome</keyword>